<keyword evidence="5" id="KW-0560">Oxidoreductase</keyword>
<accession>A0A218YZJ1</accession>
<dbReference type="Proteomes" id="UP000242519">
    <property type="component" value="Unassembled WGS sequence"/>
</dbReference>
<comment type="similarity">
    <text evidence="2">Belongs to the gamma-BBH/TMLD family.</text>
</comment>
<dbReference type="GO" id="GO:0005739">
    <property type="term" value="C:mitochondrion"/>
    <property type="evidence" value="ECO:0007669"/>
    <property type="project" value="TreeGrafter"/>
</dbReference>
<comment type="cofactor">
    <cofactor evidence="1">
        <name>Fe(2+)</name>
        <dbReference type="ChEBI" id="CHEBI:29033"/>
    </cofactor>
</comment>
<organism evidence="8 9">
    <name type="scientific">Diplocarpon coronariae</name>
    <dbReference type="NCBI Taxonomy" id="2795749"/>
    <lineage>
        <taxon>Eukaryota</taxon>
        <taxon>Fungi</taxon>
        <taxon>Dikarya</taxon>
        <taxon>Ascomycota</taxon>
        <taxon>Pezizomycotina</taxon>
        <taxon>Leotiomycetes</taxon>
        <taxon>Helotiales</taxon>
        <taxon>Drepanopezizaceae</taxon>
        <taxon>Diplocarpon</taxon>
    </lineage>
</organism>
<dbReference type="GO" id="GO:0045329">
    <property type="term" value="P:carnitine biosynthetic process"/>
    <property type="evidence" value="ECO:0007669"/>
    <property type="project" value="TreeGrafter"/>
</dbReference>
<evidence type="ECO:0000256" key="6">
    <source>
        <dbReference type="ARBA" id="ARBA00023004"/>
    </source>
</evidence>
<feature type="domain" description="TauD/TfdA-like" evidence="7">
    <location>
        <begin position="78"/>
        <end position="329"/>
    </location>
</feature>
<dbReference type="Gene3D" id="3.60.130.10">
    <property type="entry name" value="Clavaminate synthase-like"/>
    <property type="match status" value="1"/>
</dbReference>
<dbReference type="GO" id="GO:0051213">
    <property type="term" value="F:dioxygenase activity"/>
    <property type="evidence" value="ECO:0007669"/>
    <property type="project" value="UniProtKB-KW"/>
</dbReference>
<dbReference type="FunCoup" id="A0A218YZJ1">
    <property type="interactions" value="612"/>
</dbReference>
<evidence type="ECO:0000256" key="1">
    <source>
        <dbReference type="ARBA" id="ARBA00001954"/>
    </source>
</evidence>
<keyword evidence="6" id="KW-0408">Iron</keyword>
<dbReference type="OrthoDB" id="406634at2759"/>
<dbReference type="PANTHER" id="PTHR10696">
    <property type="entry name" value="GAMMA-BUTYROBETAINE HYDROXYLASE-RELATED"/>
    <property type="match status" value="1"/>
</dbReference>
<dbReference type="SUPFAM" id="SSF51197">
    <property type="entry name" value="Clavaminate synthase-like"/>
    <property type="match status" value="1"/>
</dbReference>
<dbReference type="InterPro" id="IPR003819">
    <property type="entry name" value="TauD/TfdA-like"/>
</dbReference>
<keyword evidence="3" id="KW-0479">Metal-binding</keyword>
<evidence type="ECO:0000313" key="9">
    <source>
        <dbReference type="Proteomes" id="UP000242519"/>
    </source>
</evidence>
<evidence type="ECO:0000256" key="2">
    <source>
        <dbReference type="ARBA" id="ARBA00008654"/>
    </source>
</evidence>
<dbReference type="STRING" id="503106.A0A218YZJ1"/>
<dbReference type="EMBL" id="MZNU01000302">
    <property type="protein sequence ID" value="OWP00892.1"/>
    <property type="molecule type" value="Genomic_DNA"/>
</dbReference>
<dbReference type="InterPro" id="IPR042098">
    <property type="entry name" value="TauD-like_sf"/>
</dbReference>
<reference evidence="8 9" key="1">
    <citation type="submission" date="2017-04" db="EMBL/GenBank/DDBJ databases">
        <title>Draft genome sequence of Marssonina coronaria NL1: causal agent of apple blotch.</title>
        <authorList>
            <person name="Cheng Q."/>
        </authorList>
    </citation>
    <scope>NUCLEOTIDE SEQUENCE [LARGE SCALE GENOMIC DNA]</scope>
    <source>
        <strain evidence="8 9">NL1</strain>
    </source>
</reference>
<dbReference type="AlphaFoldDB" id="A0A218YZJ1"/>
<comment type="caution">
    <text evidence="8">The sequence shown here is derived from an EMBL/GenBank/DDBJ whole genome shotgun (WGS) entry which is preliminary data.</text>
</comment>
<dbReference type="InterPro" id="IPR050411">
    <property type="entry name" value="AlphaKG_dependent_hydroxylases"/>
</dbReference>
<keyword evidence="9" id="KW-1185">Reference proteome</keyword>
<protein>
    <recommendedName>
        <fullName evidence="7">TauD/TfdA-like domain-containing protein</fullName>
    </recommendedName>
</protein>
<evidence type="ECO:0000259" key="7">
    <source>
        <dbReference type="Pfam" id="PF02668"/>
    </source>
</evidence>
<gene>
    <name evidence="8" type="ORF">B2J93_2585</name>
</gene>
<sequence length="396" mass="46333">MHVFQTIKSKSVEHRDDGSVQVTWENDIPGFGTDHTSTYTPMFTATTYTLETRRNDHSEKYKYRSWNSRRIREEFQFVNFEEYINDDEKLYRALALLKTYGILLVRGVPKSEESVAKIAERIGTIRDTFYGRTWDVRSTPEAKNVAYTHQHLGLHMDLLYMKNPPGIQLLHCINNSCKGGESIFSDSFYAVKRLSRDDQRVLGTANLAYHYRQPENHYYQERPLIEYKKVPIVNKGKGEVRFKLSPVLEFVNYSPPFQAKIPLSVAQQINFQPLARALRSFAKLVEDPHSLYEYRLKEGECVIFNNRRILHGRRGFSHSQGSRLLRGTYIDMDVFDSRWCVLHERYKDAGVCRNYETMEQAAEGSLDVDHKFVDEEYRKLILEERNVRGAKATENE</sequence>
<evidence type="ECO:0000256" key="3">
    <source>
        <dbReference type="ARBA" id="ARBA00022723"/>
    </source>
</evidence>
<dbReference type="CDD" id="cd00250">
    <property type="entry name" value="CAS_like"/>
    <property type="match status" value="1"/>
</dbReference>
<evidence type="ECO:0000256" key="5">
    <source>
        <dbReference type="ARBA" id="ARBA00023002"/>
    </source>
</evidence>
<dbReference type="Pfam" id="PF02668">
    <property type="entry name" value="TauD"/>
    <property type="match status" value="1"/>
</dbReference>
<dbReference type="InParanoid" id="A0A218YZJ1"/>
<dbReference type="GO" id="GO:0046872">
    <property type="term" value="F:metal ion binding"/>
    <property type="evidence" value="ECO:0007669"/>
    <property type="project" value="UniProtKB-KW"/>
</dbReference>
<evidence type="ECO:0000256" key="4">
    <source>
        <dbReference type="ARBA" id="ARBA00022964"/>
    </source>
</evidence>
<proteinExistence type="inferred from homology"/>
<evidence type="ECO:0000313" key="8">
    <source>
        <dbReference type="EMBL" id="OWP00892.1"/>
    </source>
</evidence>
<name>A0A218YZJ1_9HELO</name>
<dbReference type="PANTHER" id="PTHR10696:SF25">
    <property type="entry name" value="OXIDOREDUCTASE AIM17-RELATED"/>
    <property type="match status" value="1"/>
</dbReference>
<keyword evidence="4" id="KW-0223">Dioxygenase</keyword>